<dbReference type="Gene3D" id="1.10.260.40">
    <property type="entry name" value="lambda repressor-like DNA-binding domains"/>
    <property type="match status" value="1"/>
</dbReference>
<evidence type="ECO:0000256" key="1">
    <source>
        <dbReference type="ARBA" id="ARBA00023125"/>
    </source>
</evidence>
<dbReference type="CDD" id="cd00093">
    <property type="entry name" value="HTH_XRE"/>
    <property type="match status" value="1"/>
</dbReference>
<dbReference type="GO" id="GO:0005829">
    <property type="term" value="C:cytosol"/>
    <property type="evidence" value="ECO:0007669"/>
    <property type="project" value="TreeGrafter"/>
</dbReference>
<feature type="domain" description="HTH cro/C1-type" evidence="2">
    <location>
        <begin position="9"/>
        <end position="63"/>
    </location>
</feature>
<dbReference type="Pfam" id="PF12844">
    <property type="entry name" value="HTH_19"/>
    <property type="match status" value="1"/>
</dbReference>
<dbReference type="Proteomes" id="UP000219636">
    <property type="component" value="Unassembled WGS sequence"/>
</dbReference>
<evidence type="ECO:0000259" key="2">
    <source>
        <dbReference type="PROSITE" id="PS50943"/>
    </source>
</evidence>
<name>A0A285SVB0_9BACL</name>
<dbReference type="InterPro" id="IPR050807">
    <property type="entry name" value="TransReg_Diox_bact_type"/>
</dbReference>
<dbReference type="InterPro" id="IPR001387">
    <property type="entry name" value="Cro/C1-type_HTH"/>
</dbReference>
<dbReference type="EMBL" id="OBMQ01000007">
    <property type="protein sequence ID" value="SOC12517.1"/>
    <property type="molecule type" value="Genomic_DNA"/>
</dbReference>
<dbReference type="GO" id="GO:0003700">
    <property type="term" value="F:DNA-binding transcription factor activity"/>
    <property type="evidence" value="ECO:0007669"/>
    <property type="project" value="TreeGrafter"/>
</dbReference>
<organism evidence="3 4">
    <name type="scientific">Ureibacillus xyleni</name>
    <dbReference type="NCBI Taxonomy" id="614648"/>
    <lineage>
        <taxon>Bacteria</taxon>
        <taxon>Bacillati</taxon>
        <taxon>Bacillota</taxon>
        <taxon>Bacilli</taxon>
        <taxon>Bacillales</taxon>
        <taxon>Caryophanaceae</taxon>
        <taxon>Ureibacillus</taxon>
    </lineage>
</organism>
<keyword evidence="4" id="KW-1185">Reference proteome</keyword>
<dbReference type="PANTHER" id="PTHR46797">
    <property type="entry name" value="HTH-TYPE TRANSCRIPTIONAL REGULATOR"/>
    <property type="match status" value="1"/>
</dbReference>
<dbReference type="OrthoDB" id="2168837at2"/>
<dbReference type="RefSeq" id="WP_097073756.1">
    <property type="nucleotide sequence ID" value="NZ_OBMQ01000007.1"/>
</dbReference>
<dbReference type="SUPFAM" id="SSF47413">
    <property type="entry name" value="lambda repressor-like DNA-binding domains"/>
    <property type="match status" value="1"/>
</dbReference>
<dbReference type="GO" id="GO:0003677">
    <property type="term" value="F:DNA binding"/>
    <property type="evidence" value="ECO:0007669"/>
    <property type="project" value="UniProtKB-KW"/>
</dbReference>
<dbReference type="AlphaFoldDB" id="A0A285SVB0"/>
<gene>
    <name evidence="3" type="ORF">SAMN05880501_10713</name>
</gene>
<dbReference type="PROSITE" id="PS50943">
    <property type="entry name" value="HTH_CROC1"/>
    <property type="match status" value="1"/>
</dbReference>
<dbReference type="SMART" id="SM00530">
    <property type="entry name" value="HTH_XRE"/>
    <property type="match status" value="1"/>
</dbReference>
<sequence>MKKRFHEQLKLLREEKNWSLEELSKKTQIGIEKLSLYEKGELIPSIQTILKLSTILEVPASNLMDGIK</sequence>
<reference evidence="4" key="1">
    <citation type="submission" date="2017-08" db="EMBL/GenBank/DDBJ databases">
        <authorList>
            <person name="Varghese N."/>
            <person name="Submissions S."/>
        </authorList>
    </citation>
    <scope>NUCLEOTIDE SEQUENCE [LARGE SCALE GENOMIC DNA]</scope>
    <source>
        <strain evidence="4">JC22</strain>
    </source>
</reference>
<keyword evidence="1" id="KW-0238">DNA-binding</keyword>
<protein>
    <submittedName>
        <fullName evidence="3">Helix-turn-helix protein</fullName>
    </submittedName>
</protein>
<accession>A0A285SVB0</accession>
<evidence type="ECO:0000313" key="4">
    <source>
        <dbReference type="Proteomes" id="UP000219636"/>
    </source>
</evidence>
<dbReference type="PANTHER" id="PTHR46797:SF1">
    <property type="entry name" value="METHYLPHOSPHONATE SYNTHASE"/>
    <property type="match status" value="1"/>
</dbReference>
<evidence type="ECO:0000313" key="3">
    <source>
        <dbReference type="EMBL" id="SOC12517.1"/>
    </source>
</evidence>
<proteinExistence type="predicted"/>
<dbReference type="InterPro" id="IPR010982">
    <property type="entry name" value="Lambda_DNA-bd_dom_sf"/>
</dbReference>